<accession>A0ABU4WA51</accession>
<evidence type="ECO:0000259" key="1">
    <source>
        <dbReference type="Pfam" id="PF06230"/>
    </source>
</evidence>
<sequence>MKKVGIIVGNGKLPLYFLNEAEAKGIEVYLIGLFDTIEEKIKQHKNYRSFNIGEIGEITKYLLLNDIREVVMLGKVEKSILFQEMKLDYFGERLMEKLPDRKDETLLFGVISFLRLNKIKVLPQNHLLGEMMFREKCYTKNIPSQEDYKTIKIGVEAAKALSEVDAGQTVVCKDSSVVALEGIEGTDKTIERAGKYAGEDCIIIKMARPQQDMRVDIPAVGIETIKRAVQIKAKGIVAEANRMLFLDIKECVELAEKNNIFIIGVKI</sequence>
<feature type="domain" description="LpxI C-terminal" evidence="1">
    <location>
        <begin position="135"/>
        <end position="263"/>
    </location>
</feature>
<proteinExistence type="predicted"/>
<dbReference type="InterPro" id="IPR053174">
    <property type="entry name" value="LpxI"/>
</dbReference>
<dbReference type="InterPro" id="IPR043167">
    <property type="entry name" value="LpxI_C_sf"/>
</dbReference>
<dbReference type="Gene3D" id="3.40.140.80">
    <property type="match status" value="1"/>
</dbReference>
<evidence type="ECO:0000313" key="3">
    <source>
        <dbReference type="EMBL" id="MDX8335290.1"/>
    </source>
</evidence>
<gene>
    <name evidence="3" type="primary">lpxI</name>
    <name evidence="3" type="ORF">RFV38_02080</name>
</gene>
<dbReference type="EMBL" id="JAVIKH010000002">
    <property type="protein sequence ID" value="MDX8335290.1"/>
    <property type="molecule type" value="Genomic_DNA"/>
</dbReference>
<dbReference type="EC" id="3.6.1.54" evidence="3"/>
<dbReference type="PANTHER" id="PTHR39962">
    <property type="entry name" value="BLL4848 PROTEIN"/>
    <property type="match status" value="1"/>
</dbReference>
<dbReference type="InterPro" id="IPR041255">
    <property type="entry name" value="LpxI_N"/>
</dbReference>
<evidence type="ECO:0000259" key="2">
    <source>
        <dbReference type="Pfam" id="PF17930"/>
    </source>
</evidence>
<name>A0ABU4WA51_9FUSO</name>
<keyword evidence="4" id="KW-1185">Reference proteome</keyword>
<dbReference type="GO" id="GO:0016787">
    <property type="term" value="F:hydrolase activity"/>
    <property type="evidence" value="ECO:0007669"/>
    <property type="project" value="UniProtKB-KW"/>
</dbReference>
<dbReference type="PANTHER" id="PTHR39962:SF1">
    <property type="entry name" value="LPXI FAMILY PROTEIN"/>
    <property type="match status" value="1"/>
</dbReference>
<dbReference type="Pfam" id="PF17930">
    <property type="entry name" value="LpxI_N"/>
    <property type="match status" value="1"/>
</dbReference>
<comment type="caution">
    <text evidence="3">The sequence shown here is derived from an EMBL/GenBank/DDBJ whole genome shotgun (WGS) entry which is preliminary data.</text>
</comment>
<dbReference type="InterPro" id="IPR010415">
    <property type="entry name" value="LpxI_C"/>
</dbReference>
<dbReference type="RefSeq" id="WP_320312700.1">
    <property type="nucleotide sequence ID" value="NZ_JAVIKH010000002.1"/>
</dbReference>
<feature type="domain" description="LpxI N-terminal" evidence="2">
    <location>
        <begin position="3"/>
        <end position="130"/>
    </location>
</feature>
<dbReference type="Gene3D" id="3.40.50.20">
    <property type="match status" value="1"/>
</dbReference>
<keyword evidence="3" id="KW-0378">Hydrolase</keyword>
<protein>
    <submittedName>
        <fullName evidence="3">UDP-2,3-diacylglucosamine diphosphatase LpxI</fullName>
        <ecNumber evidence="3">3.6.1.54</ecNumber>
    </submittedName>
</protein>
<reference evidence="4" key="1">
    <citation type="submission" date="2023-07" db="EMBL/GenBank/DDBJ databases">
        <authorList>
            <person name="Colorado M.A."/>
            <person name="Villamil L.M."/>
            <person name="Melo J.F."/>
            <person name="Rodriguez J.A."/>
            <person name="Ruiz R.Y."/>
        </authorList>
    </citation>
    <scope>NUCLEOTIDE SEQUENCE [LARGE SCALE GENOMIC DNA]</scope>
    <source>
        <strain evidence="4">C33</strain>
    </source>
</reference>
<organism evidence="3 4">
    <name type="scientific">Candidatus Cetobacterium colombiensis</name>
    <dbReference type="NCBI Taxonomy" id="3073100"/>
    <lineage>
        <taxon>Bacteria</taxon>
        <taxon>Fusobacteriati</taxon>
        <taxon>Fusobacteriota</taxon>
        <taxon>Fusobacteriia</taxon>
        <taxon>Fusobacteriales</taxon>
        <taxon>Fusobacteriaceae</taxon>
        <taxon>Cetobacterium</taxon>
    </lineage>
</organism>
<evidence type="ECO:0000313" key="4">
    <source>
        <dbReference type="Proteomes" id="UP001279681"/>
    </source>
</evidence>
<dbReference type="Pfam" id="PF06230">
    <property type="entry name" value="LpxI_C"/>
    <property type="match status" value="1"/>
</dbReference>
<dbReference type="Proteomes" id="UP001279681">
    <property type="component" value="Unassembled WGS sequence"/>
</dbReference>